<keyword evidence="5" id="KW-0496">Mitochondrion</keyword>
<accession>A0ABR0EGY7</accession>
<evidence type="ECO:0000256" key="2">
    <source>
        <dbReference type="ARBA" id="ARBA00009863"/>
    </source>
</evidence>
<evidence type="ECO:0000256" key="8">
    <source>
        <dbReference type="SAM" id="MobiDB-lite"/>
    </source>
</evidence>
<evidence type="ECO:0000256" key="4">
    <source>
        <dbReference type="ARBA" id="ARBA00022980"/>
    </source>
</evidence>
<reference evidence="9 10" key="1">
    <citation type="journal article" date="2023" name="G3 (Bethesda)">
        <title>A chromosome-level genome assembly of Zasmidium syzygii isolated from banana leaves.</title>
        <authorList>
            <person name="van Westerhoven A.C."/>
            <person name="Mehrabi R."/>
            <person name="Talebi R."/>
            <person name="Steentjes M.B.F."/>
            <person name="Corcolon B."/>
            <person name="Chong P.A."/>
            <person name="Kema G.H.J."/>
            <person name="Seidl M.F."/>
        </authorList>
    </citation>
    <scope>NUCLEOTIDE SEQUENCE [LARGE SCALE GENOMIC DNA]</scope>
    <source>
        <strain evidence="9 10">P124</strain>
    </source>
</reference>
<protein>
    <recommendedName>
        <fullName evidence="7">Small ribosomal subunit protein mS29</fullName>
    </recommendedName>
</protein>
<evidence type="ECO:0000256" key="5">
    <source>
        <dbReference type="ARBA" id="ARBA00023128"/>
    </source>
</evidence>
<keyword evidence="3" id="KW-0809">Transit peptide</keyword>
<keyword evidence="4" id="KW-0689">Ribosomal protein</keyword>
<comment type="caution">
    <text evidence="9">The sequence shown here is derived from an EMBL/GenBank/DDBJ whole genome shotgun (WGS) entry which is preliminary data.</text>
</comment>
<dbReference type="Pfam" id="PF10236">
    <property type="entry name" value="DAP3"/>
    <property type="match status" value="1"/>
</dbReference>
<dbReference type="InterPro" id="IPR019368">
    <property type="entry name" value="Ribosomal_mS29"/>
</dbReference>
<keyword evidence="10" id="KW-1185">Reference proteome</keyword>
<dbReference type="PANTHER" id="PTHR12810">
    <property type="entry name" value="MITOCHONDRIAL 28S RIBOSOMAL PROTEIN S29"/>
    <property type="match status" value="1"/>
</dbReference>
<comment type="similarity">
    <text evidence="2">Belongs to the mitochondrion-specific ribosomal protein mS29 family.</text>
</comment>
<feature type="compositionally biased region" description="Polar residues" evidence="8">
    <location>
        <begin position="30"/>
        <end position="39"/>
    </location>
</feature>
<dbReference type="Proteomes" id="UP001305779">
    <property type="component" value="Unassembled WGS sequence"/>
</dbReference>
<evidence type="ECO:0000256" key="7">
    <source>
        <dbReference type="ARBA" id="ARBA00035140"/>
    </source>
</evidence>
<feature type="region of interest" description="Disordered" evidence="8">
    <location>
        <begin position="26"/>
        <end position="54"/>
    </location>
</feature>
<evidence type="ECO:0000256" key="6">
    <source>
        <dbReference type="ARBA" id="ARBA00023274"/>
    </source>
</evidence>
<evidence type="ECO:0000313" key="9">
    <source>
        <dbReference type="EMBL" id="KAK4500516.1"/>
    </source>
</evidence>
<sequence>MASLACPRCLRRSLQDLETTATAIRPQRAAFSTSPSLSANPPKKKAVVAKPSTRQGSALRLTKNTRATNTRPPAVGERKELRKKVVLSNTNALEVLGLNDLSKENLSSDALHALEAKVMGFGDTSVDRLRALKAFKPTQGWNLFRRPASLVRKETTHLLGDIEWVEAGQGSRTVRKVLYGERGSGKSVLQLQALAMASLKGWFVIHIPEAMDLTIAHTSYQPVTTPGGPTRYAQAHFACKLLRNIRDANNHLLSNLRISGEHDIPGQLKPGASLLGLVDVGVKEPARAWPVWQILWEELTLPSAQSKGGPRPPIMFTMDGIDHIMRLSAYLNAEAQPIHAHDLLLPRHFIELLSGRETLPNGGMVLGAVSESNRAASHTLDHALARNEAIQNELTPPAWDPWVKYDKNVQDAMEGVGVQRLQGLSKEEARGIMEYYARSGLIRKAVTSGLISEAWTLAGGGIIGEIEKGTVKARV</sequence>
<name>A0ABR0EGY7_ZASCE</name>
<organism evidence="9 10">
    <name type="scientific">Zasmidium cellare</name>
    <name type="common">Wine cellar mold</name>
    <name type="synonym">Racodium cellare</name>
    <dbReference type="NCBI Taxonomy" id="395010"/>
    <lineage>
        <taxon>Eukaryota</taxon>
        <taxon>Fungi</taxon>
        <taxon>Dikarya</taxon>
        <taxon>Ascomycota</taxon>
        <taxon>Pezizomycotina</taxon>
        <taxon>Dothideomycetes</taxon>
        <taxon>Dothideomycetidae</taxon>
        <taxon>Mycosphaerellales</taxon>
        <taxon>Mycosphaerellaceae</taxon>
        <taxon>Zasmidium</taxon>
    </lineage>
</organism>
<gene>
    <name evidence="9" type="ORF">PRZ48_008705</name>
</gene>
<evidence type="ECO:0000256" key="3">
    <source>
        <dbReference type="ARBA" id="ARBA00022946"/>
    </source>
</evidence>
<evidence type="ECO:0000313" key="10">
    <source>
        <dbReference type="Proteomes" id="UP001305779"/>
    </source>
</evidence>
<comment type="subcellular location">
    <subcellularLocation>
        <location evidence="1">Mitochondrion</location>
    </subcellularLocation>
</comment>
<keyword evidence="6" id="KW-0687">Ribonucleoprotein</keyword>
<dbReference type="EMBL" id="JAXOVC010000006">
    <property type="protein sequence ID" value="KAK4500516.1"/>
    <property type="molecule type" value="Genomic_DNA"/>
</dbReference>
<evidence type="ECO:0000256" key="1">
    <source>
        <dbReference type="ARBA" id="ARBA00004173"/>
    </source>
</evidence>
<dbReference type="PANTHER" id="PTHR12810:SF0">
    <property type="entry name" value="SMALL RIBOSOMAL SUBUNIT PROTEIN MS29"/>
    <property type="match status" value="1"/>
</dbReference>
<proteinExistence type="inferred from homology"/>